<comment type="caution">
    <text evidence="1">The sequence shown here is derived from an EMBL/GenBank/DDBJ whole genome shotgun (WGS) entry which is preliminary data.</text>
</comment>
<dbReference type="AlphaFoldDB" id="A0A198GP09"/>
<dbReference type="EMBL" id="LXEN01000005">
    <property type="protein sequence ID" value="OAT39157.1"/>
    <property type="molecule type" value="Genomic_DNA"/>
</dbReference>
<evidence type="ECO:0000313" key="2">
    <source>
        <dbReference type="Proteomes" id="UP000094023"/>
    </source>
</evidence>
<organism evidence="1 2">
    <name type="scientific">Proteus myxofaciens ATCC 19692</name>
    <dbReference type="NCBI Taxonomy" id="1354337"/>
    <lineage>
        <taxon>Bacteria</taxon>
        <taxon>Pseudomonadati</taxon>
        <taxon>Pseudomonadota</taxon>
        <taxon>Gammaproteobacteria</taxon>
        <taxon>Enterobacterales</taxon>
        <taxon>Morganellaceae</taxon>
        <taxon>Proteus</taxon>
    </lineage>
</organism>
<reference evidence="1 2" key="1">
    <citation type="submission" date="2016-04" db="EMBL/GenBank/DDBJ databases">
        <title>ATOL: Assembling a taxonomically balanced genome-scale reconstruction of the evolutionary history of the Enterobacteriaceae.</title>
        <authorList>
            <person name="Plunkett G.III."/>
            <person name="Neeno-Eckwall E.C."/>
            <person name="Glasner J.D."/>
            <person name="Perna N.T."/>
        </authorList>
    </citation>
    <scope>NUCLEOTIDE SEQUENCE [LARGE SCALE GENOMIC DNA]</scope>
    <source>
        <strain evidence="1 2">ATCC 19692</strain>
    </source>
</reference>
<dbReference type="STRING" id="1354337.M983_0107"/>
<protein>
    <submittedName>
        <fullName evidence="1">Uncharacterized protein</fullName>
    </submittedName>
</protein>
<proteinExistence type="predicted"/>
<evidence type="ECO:0000313" key="1">
    <source>
        <dbReference type="EMBL" id="OAT39157.1"/>
    </source>
</evidence>
<gene>
    <name evidence="1" type="ORF">M983_0107</name>
</gene>
<sequence>MKNNITVITNNKCESIFIRIKNKYTSVEDLTFRLDELTHFYPANNNGKTVVIILKAMNFCPTIRYSDFSDFFTFIIKKIAAVNNDPQLFELIVNTDLSCEWHQVA</sequence>
<name>A0A198GP09_9GAMM</name>
<dbReference type="RefSeq" id="WP_066745398.1">
    <property type="nucleotide sequence ID" value="NZ_LXEN01000005.1"/>
</dbReference>
<accession>A0A198GP09</accession>
<keyword evidence="2" id="KW-1185">Reference proteome</keyword>
<dbReference type="Proteomes" id="UP000094023">
    <property type="component" value="Unassembled WGS sequence"/>
</dbReference>
<dbReference type="OrthoDB" id="9901326at2"/>